<sequence length="1229" mass="139918">MIWLVNDPVRRLTAGFALVAAENADLCTTTSAASTKKRFGPLTCPPHCQDVNHGRPRFGNPYSRKYWRMQAGANIHFELPDVPKEQHLADVIHKELTTSTFDTQERRYLPETCLKAHIVTNETVEEELHRAPQFKKYPPQVRSAFVSWIVNAAPRVFAITVQCHLNPDYLLGSMLNFCKVEFADKALPIRDPKGTDLQSGRPPRSSAFEKKLWTDQRHDEFFDFQWSCLAPVFEPARYEYDLWSQHILPLKKALDIKERGGSFSKVFKVAVHPDHQQRHSSLESPDPNLIQDAIHQLRGIADALDRLHNFQGGQMQSSDTYRDIQLVIDPADNGALEMNDDEEVNEYRNPMSQESIRHGDLKPENILRFLDSPSKIGTLKLGDMGLAKRHVAATEKRLGTSMRYGTSMYEGPETRIAKQGRSRLYDIWSMGCITFEFIIWLLHGNDALKEFYSHAETSSSQLGFQYYVMKQTGTGPHPVLNPIVTSWMDHLEAHDPELQTGSKSALKDLLQIVREQLLIVDLPPTRGSALADGGGGRGFIPSFVGGTTKYRATAAEFRKSLDSIKKKEFEKKYIYTGQDRSERTIRADYSLPPLESWEFEVDHGFAAKAITRMGVQIPSDSTLAPNKLCNRCANLNFWSSGFDIEDVVEDLMKSAAICDFCKLRYDVSSEPNRPRSDRIRFERSQSVITLTGNPFPVLSIFRSPELETPIAIQIGSPVLPDLEKASACFFDLAKEWLKDCDEGHAGCRAQRLHNAPTRLIDVGTLQQPVLRLVETQQDVTSSTRYIALSHPWGDTNAYEAFVTLRHDNSQAGHDITRFKNSIPYNDMPKTFKHAVDCARNLNVRYLWIDSICIIQGKDGDFGDEAKRMEDVYSGAYCVIAASRAMDQRDGFLGARPQRQHVTFNPETPFYVCRTIDRFNEDVIMGPLNQRGWVLQERALARRTMYFTKNQTYFECGNGVRCETLSRMHNNMADFLGDPNFPDKAMRVPSRALKIEYFQGLYKQYSRLSFTRWQDRPIAIAGLEKRLQRAFSTKGRYGIFDDGNRADGGLFHRSLLWRREWKVVEEKDGEPLEAISFPAQSNMHVPTWSWMAYKGGIDYTDPPYNSATWETRELIPPWTQGGYHDPEANEDVAIAAVARDFDLKGHDPKEVKIAYDTENTTEGQRVQCVIVARSNDTRSDQDRRYYVLLVIPTKDKPDDGKGAKYKRVGAGFMLGKYIKLDTDGTEVRIF</sequence>
<dbReference type="GO" id="GO:0004672">
    <property type="term" value="F:protein kinase activity"/>
    <property type="evidence" value="ECO:0007669"/>
    <property type="project" value="InterPro"/>
</dbReference>
<dbReference type="PANTHER" id="PTHR33112">
    <property type="entry name" value="DOMAIN PROTEIN, PUTATIVE-RELATED"/>
    <property type="match status" value="1"/>
</dbReference>
<dbReference type="GO" id="GO:0005524">
    <property type="term" value="F:ATP binding"/>
    <property type="evidence" value="ECO:0007669"/>
    <property type="project" value="InterPro"/>
</dbReference>
<proteinExistence type="predicted"/>
<dbReference type="InterPro" id="IPR011009">
    <property type="entry name" value="Kinase-like_dom_sf"/>
</dbReference>
<dbReference type="OrthoDB" id="4062651at2759"/>
<evidence type="ECO:0000313" key="2">
    <source>
        <dbReference type="EMBL" id="KAH7095139.1"/>
    </source>
</evidence>
<dbReference type="InterPro" id="IPR010730">
    <property type="entry name" value="HET"/>
</dbReference>
<dbReference type="Pfam" id="PF06985">
    <property type="entry name" value="HET"/>
    <property type="match status" value="1"/>
</dbReference>
<evidence type="ECO:0000313" key="3">
    <source>
        <dbReference type="Proteomes" id="UP000813461"/>
    </source>
</evidence>
<feature type="domain" description="Protein kinase" evidence="1">
    <location>
        <begin position="146"/>
        <end position="518"/>
    </location>
</feature>
<dbReference type="AlphaFoldDB" id="A0A8K0W4S0"/>
<gene>
    <name evidence="2" type="ORF">FB567DRAFT_556462</name>
</gene>
<dbReference type="SUPFAM" id="SSF56112">
    <property type="entry name" value="Protein kinase-like (PK-like)"/>
    <property type="match status" value="2"/>
</dbReference>
<reference evidence="2" key="1">
    <citation type="journal article" date="2021" name="Nat. Commun.">
        <title>Genetic determinants of endophytism in the Arabidopsis root mycobiome.</title>
        <authorList>
            <person name="Mesny F."/>
            <person name="Miyauchi S."/>
            <person name="Thiergart T."/>
            <person name="Pickel B."/>
            <person name="Atanasova L."/>
            <person name="Karlsson M."/>
            <person name="Huettel B."/>
            <person name="Barry K.W."/>
            <person name="Haridas S."/>
            <person name="Chen C."/>
            <person name="Bauer D."/>
            <person name="Andreopoulos W."/>
            <person name="Pangilinan J."/>
            <person name="LaButti K."/>
            <person name="Riley R."/>
            <person name="Lipzen A."/>
            <person name="Clum A."/>
            <person name="Drula E."/>
            <person name="Henrissat B."/>
            <person name="Kohler A."/>
            <person name="Grigoriev I.V."/>
            <person name="Martin F.M."/>
            <person name="Hacquard S."/>
        </authorList>
    </citation>
    <scope>NUCLEOTIDE SEQUENCE</scope>
    <source>
        <strain evidence="2">MPI-SDFR-AT-0120</strain>
    </source>
</reference>
<name>A0A8K0W4S0_9PLEO</name>
<accession>A0A8K0W4S0</accession>
<dbReference type="PROSITE" id="PS50011">
    <property type="entry name" value="PROTEIN_KINASE_DOM"/>
    <property type="match status" value="1"/>
</dbReference>
<dbReference type="Gene3D" id="1.10.510.10">
    <property type="entry name" value="Transferase(Phosphotransferase) domain 1"/>
    <property type="match status" value="1"/>
</dbReference>
<evidence type="ECO:0000259" key="1">
    <source>
        <dbReference type="PROSITE" id="PS50011"/>
    </source>
</evidence>
<protein>
    <submittedName>
        <fullName evidence="2">Heterokaryon incompatibility protein-domain-containing protein</fullName>
    </submittedName>
</protein>
<dbReference type="Pfam" id="PF00069">
    <property type="entry name" value="Pkinase"/>
    <property type="match status" value="1"/>
</dbReference>
<dbReference type="InterPro" id="IPR000719">
    <property type="entry name" value="Prot_kinase_dom"/>
</dbReference>
<organism evidence="2 3">
    <name type="scientific">Paraphoma chrysanthemicola</name>
    <dbReference type="NCBI Taxonomy" id="798071"/>
    <lineage>
        <taxon>Eukaryota</taxon>
        <taxon>Fungi</taxon>
        <taxon>Dikarya</taxon>
        <taxon>Ascomycota</taxon>
        <taxon>Pezizomycotina</taxon>
        <taxon>Dothideomycetes</taxon>
        <taxon>Pleosporomycetidae</taxon>
        <taxon>Pleosporales</taxon>
        <taxon>Pleosporineae</taxon>
        <taxon>Phaeosphaeriaceae</taxon>
        <taxon>Paraphoma</taxon>
    </lineage>
</organism>
<dbReference type="EMBL" id="JAGMVJ010000001">
    <property type="protein sequence ID" value="KAH7095139.1"/>
    <property type="molecule type" value="Genomic_DNA"/>
</dbReference>
<dbReference type="SMART" id="SM00220">
    <property type="entry name" value="S_TKc"/>
    <property type="match status" value="1"/>
</dbReference>
<comment type="caution">
    <text evidence="2">The sequence shown here is derived from an EMBL/GenBank/DDBJ whole genome shotgun (WGS) entry which is preliminary data.</text>
</comment>
<keyword evidence="3" id="KW-1185">Reference proteome</keyword>
<dbReference type="PANTHER" id="PTHR33112:SF10">
    <property type="entry name" value="TOL"/>
    <property type="match status" value="1"/>
</dbReference>
<dbReference type="Proteomes" id="UP000813461">
    <property type="component" value="Unassembled WGS sequence"/>
</dbReference>